<name>A0A8P4KMU1_DICLA</name>
<dbReference type="Ensembl" id="ENSDLAT00005082926.1">
    <property type="protein sequence ID" value="ENSDLAP00005078827.1"/>
    <property type="gene ID" value="ENSDLAG00005028812.1"/>
</dbReference>
<dbReference type="InterPro" id="IPR001811">
    <property type="entry name" value="Chemokine_IL8-like_dom"/>
</dbReference>
<evidence type="ECO:0000313" key="6">
    <source>
        <dbReference type="Ensembl" id="ENSDLAP00005078827.1"/>
    </source>
</evidence>
<keyword evidence="4" id="KW-0964">Secreted</keyword>
<dbReference type="OMA" id="TQQWVKK"/>
<keyword evidence="7" id="KW-1185">Reference proteome</keyword>
<comment type="subcellular location">
    <subcellularLocation>
        <location evidence="4">Secreted</location>
    </subcellularLocation>
</comment>
<reference evidence="6" key="1">
    <citation type="submission" date="2025-08" db="UniProtKB">
        <authorList>
            <consortium name="Ensembl"/>
        </authorList>
    </citation>
    <scope>IDENTIFICATION</scope>
</reference>
<dbReference type="GO" id="GO:0005615">
    <property type="term" value="C:extracellular space"/>
    <property type="evidence" value="ECO:0007669"/>
    <property type="project" value="UniProtKB-KW"/>
</dbReference>
<dbReference type="PROSITE" id="PS00472">
    <property type="entry name" value="SMALL_CYTOKINES_CC"/>
    <property type="match status" value="1"/>
</dbReference>
<dbReference type="PANTHER" id="PTHR12015">
    <property type="entry name" value="SMALL INDUCIBLE CYTOKINE A"/>
    <property type="match status" value="1"/>
</dbReference>
<organism evidence="6 7">
    <name type="scientific">Dicentrarchus labrax</name>
    <name type="common">European seabass</name>
    <name type="synonym">Morone labrax</name>
    <dbReference type="NCBI Taxonomy" id="13489"/>
    <lineage>
        <taxon>Eukaryota</taxon>
        <taxon>Metazoa</taxon>
        <taxon>Chordata</taxon>
        <taxon>Craniata</taxon>
        <taxon>Vertebrata</taxon>
        <taxon>Euteleostomi</taxon>
        <taxon>Actinopterygii</taxon>
        <taxon>Neopterygii</taxon>
        <taxon>Teleostei</taxon>
        <taxon>Neoteleostei</taxon>
        <taxon>Acanthomorphata</taxon>
        <taxon>Eupercaria</taxon>
        <taxon>Moronidae</taxon>
        <taxon>Dicentrarchus</taxon>
    </lineage>
</organism>
<feature type="chain" id="PRO_5035964646" description="C-C motif chemokine" evidence="4">
    <location>
        <begin position="25"/>
        <end position="99"/>
    </location>
</feature>
<sequence length="99" mass="11044">MMMMKNPIVLVTCVLLLSSLAVLAYPNSFGPDECCFKFAKSLPKTKVSNYRYTEGQCPMSAVIFMMKKGRQFCANPSENWVQDIISFIQNDGENSSGSN</sequence>
<dbReference type="Proteomes" id="UP000694389">
    <property type="component" value="Unassembled WGS sequence"/>
</dbReference>
<dbReference type="InterPro" id="IPR036048">
    <property type="entry name" value="Interleukin_8-like_sf"/>
</dbReference>
<dbReference type="Pfam" id="PF00048">
    <property type="entry name" value="IL8"/>
    <property type="match status" value="1"/>
</dbReference>
<feature type="domain" description="Chemokine interleukin-8-like" evidence="5">
    <location>
        <begin position="31"/>
        <end position="88"/>
    </location>
</feature>
<dbReference type="AlphaFoldDB" id="A0A8P4KMU1"/>
<comment type="similarity">
    <text evidence="1 4">Belongs to the intercrine beta (chemokine CC) family.</text>
</comment>
<dbReference type="InterPro" id="IPR000827">
    <property type="entry name" value="Chemokine_CC_CS"/>
</dbReference>
<dbReference type="Gene3D" id="2.40.50.40">
    <property type="match status" value="1"/>
</dbReference>
<evidence type="ECO:0000256" key="2">
    <source>
        <dbReference type="ARBA" id="ARBA00022514"/>
    </source>
</evidence>
<proteinExistence type="inferred from homology"/>
<dbReference type="GeneTree" id="ENSGT00940000174695"/>
<evidence type="ECO:0000256" key="1">
    <source>
        <dbReference type="ARBA" id="ARBA00010868"/>
    </source>
</evidence>
<evidence type="ECO:0000313" key="7">
    <source>
        <dbReference type="Proteomes" id="UP000694389"/>
    </source>
</evidence>
<dbReference type="CDD" id="cd00272">
    <property type="entry name" value="Chemokine_CC"/>
    <property type="match status" value="1"/>
</dbReference>
<dbReference type="InterPro" id="IPR039809">
    <property type="entry name" value="Chemokine_b/g/d"/>
</dbReference>
<feature type="signal peptide" evidence="4">
    <location>
        <begin position="1"/>
        <end position="24"/>
    </location>
</feature>
<dbReference type="SMART" id="SM00199">
    <property type="entry name" value="SCY"/>
    <property type="match status" value="1"/>
</dbReference>
<keyword evidence="4" id="KW-0145">Chemotaxis</keyword>
<dbReference type="FunFam" id="2.40.50.40:FF:000002">
    <property type="entry name" value="C-C motif chemokine"/>
    <property type="match status" value="1"/>
</dbReference>
<evidence type="ECO:0000256" key="3">
    <source>
        <dbReference type="ARBA" id="ARBA00023157"/>
    </source>
</evidence>
<keyword evidence="3" id="KW-1015">Disulfide bond</keyword>
<dbReference type="GO" id="GO:0008009">
    <property type="term" value="F:chemokine activity"/>
    <property type="evidence" value="ECO:0007669"/>
    <property type="project" value="InterPro"/>
</dbReference>
<dbReference type="GO" id="GO:0006955">
    <property type="term" value="P:immune response"/>
    <property type="evidence" value="ECO:0007669"/>
    <property type="project" value="InterPro"/>
</dbReference>
<evidence type="ECO:0000256" key="4">
    <source>
        <dbReference type="RuleBase" id="RU361150"/>
    </source>
</evidence>
<keyword evidence="2 4" id="KW-0202">Cytokine</keyword>
<accession>A0A8P4KMU1</accession>
<keyword evidence="4" id="KW-0732">Signal</keyword>
<protein>
    <recommendedName>
        <fullName evidence="4">C-C motif chemokine</fullName>
    </recommendedName>
</protein>
<dbReference type="SUPFAM" id="SSF54117">
    <property type="entry name" value="Interleukin 8-like chemokines"/>
    <property type="match status" value="1"/>
</dbReference>
<reference evidence="6" key="2">
    <citation type="submission" date="2025-09" db="UniProtKB">
        <authorList>
            <consortium name="Ensembl"/>
        </authorList>
    </citation>
    <scope>IDENTIFICATION</scope>
</reference>
<evidence type="ECO:0000259" key="5">
    <source>
        <dbReference type="SMART" id="SM00199"/>
    </source>
</evidence>